<sequence length="80" mass="8871">MYATPLDGSGNHYLRSNLMVSSHYSLVYISDAACPGLQSHESLAESAAWCGHRTHQHILEDEKIPPDPAEIFNCHAIMSF</sequence>
<reference evidence="1" key="1">
    <citation type="submission" date="2020-05" db="EMBL/GenBank/DDBJ databases">
        <title>WGS assembly of Panicum virgatum.</title>
        <authorList>
            <person name="Lovell J.T."/>
            <person name="Jenkins J."/>
            <person name="Shu S."/>
            <person name="Juenger T.E."/>
            <person name="Schmutz J."/>
        </authorList>
    </citation>
    <scope>NUCLEOTIDE SEQUENCE</scope>
    <source>
        <strain evidence="1">AP13</strain>
    </source>
</reference>
<evidence type="ECO:0000313" key="2">
    <source>
        <dbReference type="Proteomes" id="UP000823388"/>
    </source>
</evidence>
<name>A0A8T0W3Z1_PANVG</name>
<organism evidence="1 2">
    <name type="scientific">Panicum virgatum</name>
    <name type="common">Blackwell switchgrass</name>
    <dbReference type="NCBI Taxonomy" id="38727"/>
    <lineage>
        <taxon>Eukaryota</taxon>
        <taxon>Viridiplantae</taxon>
        <taxon>Streptophyta</taxon>
        <taxon>Embryophyta</taxon>
        <taxon>Tracheophyta</taxon>
        <taxon>Spermatophyta</taxon>
        <taxon>Magnoliopsida</taxon>
        <taxon>Liliopsida</taxon>
        <taxon>Poales</taxon>
        <taxon>Poaceae</taxon>
        <taxon>PACMAD clade</taxon>
        <taxon>Panicoideae</taxon>
        <taxon>Panicodae</taxon>
        <taxon>Paniceae</taxon>
        <taxon>Panicinae</taxon>
        <taxon>Panicum</taxon>
        <taxon>Panicum sect. Hiantes</taxon>
    </lineage>
</organism>
<comment type="caution">
    <text evidence="1">The sequence shown here is derived from an EMBL/GenBank/DDBJ whole genome shotgun (WGS) entry which is preliminary data.</text>
</comment>
<protein>
    <submittedName>
        <fullName evidence="1">Uncharacterized protein</fullName>
    </submittedName>
</protein>
<proteinExistence type="predicted"/>
<dbReference type="EMBL" id="CM029039">
    <property type="protein sequence ID" value="KAG2642138.1"/>
    <property type="molecule type" value="Genomic_DNA"/>
</dbReference>
<keyword evidence="2" id="KW-1185">Reference proteome</keyword>
<evidence type="ECO:0000313" key="1">
    <source>
        <dbReference type="EMBL" id="KAG2642138.1"/>
    </source>
</evidence>
<dbReference type="Proteomes" id="UP000823388">
    <property type="component" value="Chromosome 2K"/>
</dbReference>
<dbReference type="AlphaFoldDB" id="A0A8T0W3Z1"/>
<accession>A0A8T0W3Z1</accession>
<gene>
    <name evidence="1" type="ORF">PVAP13_2KG262400</name>
</gene>